<dbReference type="AlphaFoldDB" id="A0A015L3G0"/>
<reference evidence="1 2" key="1">
    <citation type="submission" date="2014-02" db="EMBL/GenBank/DDBJ databases">
        <title>Single nucleus genome sequencing reveals high similarity among nuclei of an endomycorrhizal fungus.</title>
        <authorList>
            <person name="Lin K."/>
            <person name="Geurts R."/>
            <person name="Zhang Z."/>
            <person name="Limpens E."/>
            <person name="Saunders D.G."/>
            <person name="Mu D."/>
            <person name="Pang E."/>
            <person name="Cao H."/>
            <person name="Cha H."/>
            <person name="Lin T."/>
            <person name="Zhou Q."/>
            <person name="Shang Y."/>
            <person name="Li Y."/>
            <person name="Ivanov S."/>
            <person name="Sharma T."/>
            <person name="Velzen R.V."/>
            <person name="Ruijter N.D."/>
            <person name="Aanen D.K."/>
            <person name="Win J."/>
            <person name="Kamoun S."/>
            <person name="Bisseling T."/>
            <person name="Huang S."/>
        </authorList>
    </citation>
    <scope>NUCLEOTIDE SEQUENCE [LARGE SCALE GENOMIC DNA]</scope>
    <source>
        <strain evidence="2">DAOM197198w</strain>
    </source>
</reference>
<evidence type="ECO:0000313" key="1">
    <source>
        <dbReference type="EMBL" id="EXX74199.1"/>
    </source>
</evidence>
<name>A0A015L3G0_RHIIW</name>
<organism evidence="1 2">
    <name type="scientific">Rhizophagus irregularis (strain DAOM 197198w)</name>
    <name type="common">Glomus intraradices</name>
    <dbReference type="NCBI Taxonomy" id="1432141"/>
    <lineage>
        <taxon>Eukaryota</taxon>
        <taxon>Fungi</taxon>
        <taxon>Fungi incertae sedis</taxon>
        <taxon>Mucoromycota</taxon>
        <taxon>Glomeromycotina</taxon>
        <taxon>Glomeromycetes</taxon>
        <taxon>Glomerales</taxon>
        <taxon>Glomeraceae</taxon>
        <taxon>Rhizophagus</taxon>
    </lineage>
</organism>
<evidence type="ECO:0000313" key="2">
    <source>
        <dbReference type="Proteomes" id="UP000022910"/>
    </source>
</evidence>
<protein>
    <recommendedName>
        <fullName evidence="3">DUF1664 domain-containing protein</fullName>
    </recommendedName>
</protein>
<dbReference type="SMR" id="A0A015L3G0"/>
<dbReference type="Proteomes" id="UP000022910">
    <property type="component" value="Unassembled WGS sequence"/>
</dbReference>
<proteinExistence type="predicted"/>
<evidence type="ECO:0008006" key="3">
    <source>
        <dbReference type="Google" id="ProtNLM"/>
    </source>
</evidence>
<sequence>MTSYQITRGLARNFINNNTVYKKLDVIGKKVGNLEKKMNDMDTKIGMVKNELESKIGMVKNELESKVIKVEGKVNELKSGFKILPYKTAGIMCTGVLGATGLTNAFRWNPCLIFKSSEETQPLPE</sequence>
<dbReference type="OrthoDB" id="10275578at2759"/>
<comment type="caution">
    <text evidence="1">The sequence shown here is derived from an EMBL/GenBank/DDBJ whole genome shotgun (WGS) entry which is preliminary data.</text>
</comment>
<gene>
    <name evidence="1" type="ORF">RirG_053380</name>
</gene>
<accession>A0A015L3G0</accession>
<keyword evidence="2" id="KW-1185">Reference proteome</keyword>
<dbReference type="EMBL" id="JEMT01013136">
    <property type="protein sequence ID" value="EXX74199.1"/>
    <property type="molecule type" value="Genomic_DNA"/>
</dbReference>
<dbReference type="HOGENOM" id="CLU_1993816_0_0_1"/>